<dbReference type="Proteomes" id="UP000814140">
    <property type="component" value="Unassembled WGS sequence"/>
</dbReference>
<gene>
    <name evidence="1" type="ORF">BV25DRAFT_1917979</name>
</gene>
<organism evidence="1 2">
    <name type="scientific">Artomyces pyxidatus</name>
    <dbReference type="NCBI Taxonomy" id="48021"/>
    <lineage>
        <taxon>Eukaryota</taxon>
        <taxon>Fungi</taxon>
        <taxon>Dikarya</taxon>
        <taxon>Basidiomycota</taxon>
        <taxon>Agaricomycotina</taxon>
        <taxon>Agaricomycetes</taxon>
        <taxon>Russulales</taxon>
        <taxon>Auriscalpiaceae</taxon>
        <taxon>Artomyces</taxon>
    </lineage>
</organism>
<name>A0ACB8SV86_9AGAM</name>
<protein>
    <submittedName>
        <fullName evidence="1">Uncharacterized protein</fullName>
    </submittedName>
</protein>
<accession>A0ACB8SV86</accession>
<reference evidence="1" key="1">
    <citation type="submission" date="2021-03" db="EMBL/GenBank/DDBJ databases">
        <authorList>
            <consortium name="DOE Joint Genome Institute"/>
            <person name="Ahrendt S."/>
            <person name="Looney B.P."/>
            <person name="Miyauchi S."/>
            <person name="Morin E."/>
            <person name="Drula E."/>
            <person name="Courty P.E."/>
            <person name="Chicoki N."/>
            <person name="Fauchery L."/>
            <person name="Kohler A."/>
            <person name="Kuo A."/>
            <person name="Labutti K."/>
            <person name="Pangilinan J."/>
            <person name="Lipzen A."/>
            <person name="Riley R."/>
            <person name="Andreopoulos W."/>
            <person name="He G."/>
            <person name="Johnson J."/>
            <person name="Barry K.W."/>
            <person name="Grigoriev I.V."/>
            <person name="Nagy L."/>
            <person name="Hibbett D."/>
            <person name="Henrissat B."/>
            <person name="Matheny P.B."/>
            <person name="Labbe J."/>
            <person name="Martin F."/>
        </authorList>
    </citation>
    <scope>NUCLEOTIDE SEQUENCE</scope>
    <source>
        <strain evidence="1">HHB10654</strain>
    </source>
</reference>
<sequence length="558" mass="62999">MVSVATRLNELSGTARLPSEILAHVFSFYVVEVIRWDSEPRVLWMKQIMHVCHRWREVALGYPRLWRTVILPLNPEGADEIFARSGSMPLTLLWKNGLRLTRLGPFGEERSISLSDLTRVKEIYFGNYDGCESDLQQLMKTPAPILLSADLPGPPLESSPTLTLFGGLAPCLRDLTLRELGNHILRDYNILHNLVYLVIVRYDPLGSGNLSSEDILSALKTIPALEWLELRGCMAEESVHSSDLEETLIVALPHLKSLRLWDPLRQCVRLLQHLRLPAAGIQFLLTCETSVTLSAVRQLLPLLSNIRGASGDPYTCLEMAQDKYSYLARRSSPLVLGANRHPKCGRNEPDELELALGWVDDGGWELTDLIHALCEGISVEDIEHLDFDMDVNFQQSDWLRMLGSSTRLQSVSARNDAGLKLCETLQLHTADGQRWTTVDTEEVSRDGGRFFLPHLESMELMGVDFTTFFPGEQLQLHDLLPRWLKARKAGGAPLKVLSISSCHSRLRWLPKFEAIGVTVDMDTSDESFSDEDPEEEYERYTNWDESWGNTGVGEISFF</sequence>
<dbReference type="EMBL" id="MU277221">
    <property type="protein sequence ID" value="KAI0060107.1"/>
    <property type="molecule type" value="Genomic_DNA"/>
</dbReference>
<evidence type="ECO:0000313" key="1">
    <source>
        <dbReference type="EMBL" id="KAI0060107.1"/>
    </source>
</evidence>
<evidence type="ECO:0000313" key="2">
    <source>
        <dbReference type="Proteomes" id="UP000814140"/>
    </source>
</evidence>
<proteinExistence type="predicted"/>
<reference evidence="1" key="2">
    <citation type="journal article" date="2022" name="New Phytol.">
        <title>Evolutionary transition to the ectomycorrhizal habit in the genomes of a hyperdiverse lineage of mushroom-forming fungi.</title>
        <authorList>
            <person name="Looney B."/>
            <person name="Miyauchi S."/>
            <person name="Morin E."/>
            <person name="Drula E."/>
            <person name="Courty P.E."/>
            <person name="Kohler A."/>
            <person name="Kuo A."/>
            <person name="LaButti K."/>
            <person name="Pangilinan J."/>
            <person name="Lipzen A."/>
            <person name="Riley R."/>
            <person name="Andreopoulos W."/>
            <person name="He G."/>
            <person name="Johnson J."/>
            <person name="Nolan M."/>
            <person name="Tritt A."/>
            <person name="Barry K.W."/>
            <person name="Grigoriev I.V."/>
            <person name="Nagy L.G."/>
            <person name="Hibbett D."/>
            <person name="Henrissat B."/>
            <person name="Matheny P.B."/>
            <person name="Labbe J."/>
            <person name="Martin F.M."/>
        </authorList>
    </citation>
    <scope>NUCLEOTIDE SEQUENCE</scope>
    <source>
        <strain evidence="1">HHB10654</strain>
    </source>
</reference>
<keyword evidence="2" id="KW-1185">Reference proteome</keyword>
<comment type="caution">
    <text evidence="1">The sequence shown here is derived from an EMBL/GenBank/DDBJ whole genome shotgun (WGS) entry which is preliminary data.</text>
</comment>